<dbReference type="SUPFAM" id="SSF52540">
    <property type="entry name" value="P-loop containing nucleoside triphosphate hydrolases"/>
    <property type="match status" value="1"/>
</dbReference>
<dbReference type="EMBL" id="KY684114">
    <property type="protein sequence ID" value="ARF12556.1"/>
    <property type="molecule type" value="Genomic_DNA"/>
</dbReference>
<dbReference type="Pfam" id="PF00149">
    <property type="entry name" value="Metallophos"/>
    <property type="match status" value="1"/>
</dbReference>
<protein>
    <submittedName>
        <fullName evidence="4">DNA repair exonuclease</fullName>
    </submittedName>
</protein>
<keyword evidence="4" id="KW-0269">Exonuclease</keyword>
<name>A0A1V0SLI1_9VIRU</name>
<feature type="coiled-coil region" evidence="1">
    <location>
        <begin position="562"/>
        <end position="589"/>
    </location>
</feature>
<organism evidence="4">
    <name type="scientific">Klosneuvirus KNV1</name>
    <dbReference type="NCBI Taxonomy" id="1977640"/>
    <lineage>
        <taxon>Viruses</taxon>
        <taxon>Varidnaviria</taxon>
        <taxon>Bamfordvirae</taxon>
        <taxon>Nucleocytoviricota</taxon>
        <taxon>Megaviricetes</taxon>
        <taxon>Imitervirales</taxon>
        <taxon>Mimiviridae</taxon>
        <taxon>Klosneuvirinae</taxon>
        <taxon>Klosneuvirus</taxon>
    </lineage>
</organism>
<feature type="domain" description="Rad50/SbcC-type AAA" evidence="3">
    <location>
        <begin position="382"/>
        <end position="581"/>
    </location>
</feature>
<evidence type="ECO:0000259" key="2">
    <source>
        <dbReference type="Pfam" id="PF00149"/>
    </source>
</evidence>
<dbReference type="Gene3D" id="3.40.50.300">
    <property type="entry name" value="P-loop containing nucleotide triphosphate hydrolases"/>
    <property type="match status" value="1"/>
</dbReference>
<dbReference type="Gene3D" id="3.60.21.10">
    <property type="match status" value="1"/>
</dbReference>
<accession>A0A1V0SLI1</accession>
<keyword evidence="4" id="KW-0540">Nuclease</keyword>
<dbReference type="GO" id="GO:0004527">
    <property type="term" value="F:exonuclease activity"/>
    <property type="evidence" value="ECO:0007669"/>
    <property type="project" value="UniProtKB-KW"/>
</dbReference>
<dbReference type="InterPro" id="IPR004843">
    <property type="entry name" value="Calcineurin-like_PHP"/>
</dbReference>
<feature type="non-terminal residue" evidence="4">
    <location>
        <position position="628"/>
    </location>
</feature>
<reference evidence="4" key="1">
    <citation type="journal article" date="2017" name="Science">
        <title>Giant viruses with an expanded complement of translation system components.</title>
        <authorList>
            <person name="Schulz F."/>
            <person name="Yutin N."/>
            <person name="Ivanova N.N."/>
            <person name="Ortega D.R."/>
            <person name="Lee T.K."/>
            <person name="Vierheilig J."/>
            <person name="Daims H."/>
            <person name="Horn M."/>
            <person name="Wagner M."/>
            <person name="Jensen G.J."/>
            <person name="Kyrpides N.C."/>
            <person name="Koonin E.V."/>
            <person name="Woyke T."/>
        </authorList>
    </citation>
    <scope>NUCLEOTIDE SEQUENCE</scope>
    <source>
        <strain evidence="4">KNV1</strain>
    </source>
</reference>
<sequence length="628" mass="73049">MTAIPTVILSNNKFTHIIHVSDIHIKPRDRFDEYDEVFNRLYTDLNKLKAKKLNAIIVVTGDTIDNKHIFSPSTYKLCGDLFTNLSQIYPTIVILGNHDFASLTMLDSVSPVAYPRENFYFLTKSGIYNYGDVTFVLTSLYDNTYDFIKREQVQTDKLCACLYHGTIENSSTDEGIIFKNDGASTRFRKQSDLNGFDIVLLGDIHKVQEVKKNAWYSGSLIQQTFGESVNKHGYLIWNIKDRSNIKVEFKEIINDYGRVTIKIENNVWANQDIVIPKKSYIRCITTNTIEEKKNEIIEYIRKSKNTEILDISMISNDKILPTSTTIKTEDNVIIKEDIITQELKKLDKEERVKDELINLHKKYYNEITKEDISTNYLWYPIKLEFNNMFGYAKSITNKINFKQGVTSITAPNATGKTSIINILFFTIFEDLLLNPGRSKHADIINNKEKEAYVKLDIQYGTIIYTIERTIKRKTSSKQVDIHTKISYMENNKLITKEQKLANDLIKKMFGNINDYYKCNILNSRDQTNDFFRLTDMEKIKYLKQSFNLNYFDELVSKNKTDIDEIKKIVDNLETKRNIYNDEYIKITNKTFITGNFQDDAYFPAGPTGVFLNTFPYKSGYYAIYVAQF</sequence>
<dbReference type="GO" id="GO:0006302">
    <property type="term" value="P:double-strand break repair"/>
    <property type="evidence" value="ECO:0007669"/>
    <property type="project" value="InterPro"/>
</dbReference>
<dbReference type="InterPro" id="IPR038729">
    <property type="entry name" value="Rad50/SbcC_AAA"/>
</dbReference>
<dbReference type="InterPro" id="IPR029052">
    <property type="entry name" value="Metallo-depent_PP-like"/>
</dbReference>
<dbReference type="GO" id="GO:0016887">
    <property type="term" value="F:ATP hydrolysis activity"/>
    <property type="evidence" value="ECO:0007669"/>
    <property type="project" value="InterPro"/>
</dbReference>
<dbReference type="SUPFAM" id="SSF56300">
    <property type="entry name" value="Metallo-dependent phosphatases"/>
    <property type="match status" value="1"/>
</dbReference>
<keyword evidence="4" id="KW-0378">Hydrolase</keyword>
<proteinExistence type="predicted"/>
<dbReference type="InterPro" id="IPR050535">
    <property type="entry name" value="DNA_Repair-Maintenance_Comp"/>
</dbReference>
<feature type="domain" description="Calcineurin-like phosphoesterase" evidence="2">
    <location>
        <begin position="16"/>
        <end position="206"/>
    </location>
</feature>
<dbReference type="Pfam" id="PF13476">
    <property type="entry name" value="AAA_23"/>
    <property type="match status" value="1"/>
</dbReference>
<evidence type="ECO:0000256" key="1">
    <source>
        <dbReference type="SAM" id="Coils"/>
    </source>
</evidence>
<keyword evidence="1" id="KW-0175">Coiled coil</keyword>
<evidence type="ECO:0000313" key="4">
    <source>
        <dbReference type="EMBL" id="ARF12556.1"/>
    </source>
</evidence>
<evidence type="ECO:0000259" key="3">
    <source>
        <dbReference type="Pfam" id="PF13476"/>
    </source>
</evidence>
<dbReference type="InterPro" id="IPR027417">
    <property type="entry name" value="P-loop_NTPase"/>
</dbReference>
<gene>
    <name evidence="4" type="ORF">Klosneuvirus_7_1</name>
</gene>
<dbReference type="PANTHER" id="PTHR30337">
    <property type="entry name" value="COMPONENT OF ATP-DEPENDENT DSDNA EXONUCLEASE"/>
    <property type="match status" value="1"/>
</dbReference>